<evidence type="ECO:0000313" key="3">
    <source>
        <dbReference type="EMBL" id="RZT92394.1"/>
    </source>
</evidence>
<dbReference type="Proteomes" id="UP000293562">
    <property type="component" value="Unassembled WGS sequence"/>
</dbReference>
<dbReference type="Pfam" id="PF13715">
    <property type="entry name" value="CarbopepD_reg_2"/>
    <property type="match status" value="1"/>
</dbReference>
<dbReference type="SUPFAM" id="SSF49464">
    <property type="entry name" value="Carboxypeptidase regulatory domain-like"/>
    <property type="match status" value="1"/>
</dbReference>
<dbReference type="InterPro" id="IPR012910">
    <property type="entry name" value="Plug_dom"/>
</dbReference>
<feature type="signal peptide" evidence="1">
    <location>
        <begin position="1"/>
        <end position="19"/>
    </location>
</feature>
<keyword evidence="4" id="KW-1185">Reference proteome</keyword>
<evidence type="ECO:0000259" key="2">
    <source>
        <dbReference type="Pfam" id="PF07715"/>
    </source>
</evidence>
<evidence type="ECO:0000313" key="4">
    <source>
        <dbReference type="Proteomes" id="UP000293562"/>
    </source>
</evidence>
<dbReference type="SUPFAM" id="SSF56935">
    <property type="entry name" value="Porins"/>
    <property type="match status" value="1"/>
</dbReference>
<dbReference type="InterPro" id="IPR008969">
    <property type="entry name" value="CarboxyPept-like_regulatory"/>
</dbReference>
<dbReference type="AlphaFoldDB" id="A0A4Q7V950"/>
<name>A0A4Q7V950_9BACT</name>
<reference evidence="3 4" key="1">
    <citation type="submission" date="2019-02" db="EMBL/GenBank/DDBJ databases">
        <title>Genomic Encyclopedia of Type Strains, Phase IV (KMG-IV): sequencing the most valuable type-strain genomes for metagenomic binning, comparative biology and taxonomic classification.</title>
        <authorList>
            <person name="Goeker M."/>
        </authorList>
    </citation>
    <scope>NUCLEOTIDE SEQUENCE [LARGE SCALE GENOMIC DNA]</scope>
    <source>
        <strain evidence="3 4">DSM 28825</strain>
    </source>
</reference>
<comment type="caution">
    <text evidence="3">The sequence shown here is derived from an EMBL/GenBank/DDBJ whole genome shotgun (WGS) entry which is preliminary data.</text>
</comment>
<dbReference type="RefSeq" id="WP_130308243.1">
    <property type="nucleotide sequence ID" value="NZ_SHKN01000003.1"/>
</dbReference>
<dbReference type="EMBL" id="SHKN01000003">
    <property type="protein sequence ID" value="RZT92394.1"/>
    <property type="molecule type" value="Genomic_DNA"/>
</dbReference>
<organism evidence="3 4">
    <name type="scientific">Ancylomarina subtilis</name>
    <dbReference type="NCBI Taxonomy" id="1639035"/>
    <lineage>
        <taxon>Bacteria</taxon>
        <taxon>Pseudomonadati</taxon>
        <taxon>Bacteroidota</taxon>
        <taxon>Bacteroidia</taxon>
        <taxon>Marinilabiliales</taxon>
        <taxon>Marinifilaceae</taxon>
        <taxon>Ancylomarina</taxon>
    </lineage>
</organism>
<dbReference type="Pfam" id="PF07715">
    <property type="entry name" value="Plug"/>
    <property type="match status" value="1"/>
</dbReference>
<dbReference type="OrthoDB" id="9803050at2"/>
<protein>
    <submittedName>
        <fullName evidence="3">Outer membrane receptor protein involved in Fe transport</fullName>
    </submittedName>
</protein>
<dbReference type="Gene3D" id="2.60.40.1120">
    <property type="entry name" value="Carboxypeptidase-like, regulatory domain"/>
    <property type="match status" value="1"/>
</dbReference>
<feature type="chain" id="PRO_5020809190" evidence="1">
    <location>
        <begin position="20"/>
        <end position="907"/>
    </location>
</feature>
<keyword evidence="3" id="KW-0675">Receptor</keyword>
<proteinExistence type="predicted"/>
<gene>
    <name evidence="3" type="ORF">EV201_2870</name>
</gene>
<keyword evidence="1" id="KW-0732">Signal</keyword>
<evidence type="ECO:0000256" key="1">
    <source>
        <dbReference type="SAM" id="SignalP"/>
    </source>
</evidence>
<feature type="domain" description="TonB-dependent receptor plug" evidence="2">
    <location>
        <begin position="269"/>
        <end position="342"/>
    </location>
</feature>
<accession>A0A4Q7V950</accession>
<sequence length="907" mass="104146">MKKILILLFCLMSINSISAQNRMGISIGYEGMSFIKFTEELESKYQIHTFYYETWIKDIKLKKAYSNTDLHSLITDILSETKVQFIIRENNLILTDFEDLNQEFNLKREEVEVQPDTQPKEEFKNDISTLQQQEYIIHEVGVAIGHKKAKVFGNISLFGAGVPLNGVEIFLPTKKKGVTSDDNGYFEIELPQGSYVLNFKHMGLKQTVRKINLRGSGRLNVQMRKETRAIKEVKVFAQDNKIKRTAMGLEHFESKDIESLPSALGEPDIIKSTTMLPGVESSGEGAIGFNVRGGSSDQNLILIDNAPIYYPAHFFGFFSAFNNDLIQDANLYKSSIPIQFGGRISSTYDIHSSESINNKFSGKVGVSPITTKTYFNLPLLKNKLSIMNSFRFTYSDWIIKKIDSKELVDSKSDFSDLHGKILYKPNSKNQLELSYYKSKDEFQLHSDTVYNFNNFVSSINWRYRFSEKLKMKNSAHFTSFSYDITSDDVPSNAFKLTHKVKDIGFKSHLTYDKNIFTKLDFGAAAKYYEISPGELSPYSKSSFIKMYKIDLEKSLETAIFAGAKFDLLGFINTEAGLRYSLYGNLGKRQEAQYKDGIPSSLNRTEIRSTSGGLNNIYHGPEIRFSTNYTINNNNSIKASYNRTRQYIHLLSNTTSISPTDTWKLSDRYLKPQIGDQFSLGYYRNILGSLAEFSVEAYWKNIKNAKDYKNGAELYLNELTETEVLNADGKNYGLEFLLRKNSGRFNAMISYSYSRSYLKSKDKTGEFAVNNGEWYRAPYDKPHNLKVFLNFKLSRRFIFSTNLVYHTGRPATFPTAKYKLQNVPIIHYSDRNQYRLPNYFRTDVTLLVEGNLKKNKPYHTSWSFGLYNLTGRNNAYSVYFKTEDNFLVGYKLSIFGEVIPTITYNIEF</sequence>